<feature type="compositionally biased region" description="Polar residues" evidence="1">
    <location>
        <begin position="125"/>
        <end position="134"/>
    </location>
</feature>
<dbReference type="GO" id="GO:0045179">
    <property type="term" value="C:apical cortex"/>
    <property type="evidence" value="ECO:0007669"/>
    <property type="project" value="TreeGrafter"/>
</dbReference>
<feature type="domain" description="Protein inscuteable homologue C-terminal" evidence="2">
    <location>
        <begin position="584"/>
        <end position="864"/>
    </location>
</feature>
<name>A0A1I8P0R0_STOCA</name>
<dbReference type="PANTHER" id="PTHR21386:SF0">
    <property type="entry name" value="PROTEIN INSCUTEABLE HOMOLOG"/>
    <property type="match status" value="1"/>
</dbReference>
<dbReference type="GO" id="GO:0000132">
    <property type="term" value="P:establishment of mitotic spindle orientation"/>
    <property type="evidence" value="ECO:0007669"/>
    <property type="project" value="TreeGrafter"/>
</dbReference>
<dbReference type="InterPro" id="IPR011989">
    <property type="entry name" value="ARM-like"/>
</dbReference>
<dbReference type="Pfam" id="PF19427">
    <property type="entry name" value="Insc_C"/>
    <property type="match status" value="1"/>
</dbReference>
<dbReference type="KEGG" id="scac:106081167"/>
<sequence length="962" mass="109417">MAFQRSYSKVWWGSDNQTMPGMNGGSVMNSAIHQMLTSSNNVSLTSGGLYYNQQQKPQQQQQRNQHQPQMQQEPHQQYQSFGGSAYHSLDLHQYKYGGNLSRIQEVEDEHNISKLSWGKHDSPGSLRSQDSGFSDNEEFHHTRSLSGRSSKTSSPSSKSSFGSPQSTRSVETPPTVVRKTVRSDYYTSLVNVSRRITFPASPVANNKLQHSSSSPIQEPSNAEVEDEGPSLLEKLDSMQLMNESPVAQQPYFEQSREPAPPTPIRSANPRIKKRRKVQRKPTTPLSPTRKRCQSCNNSESHEDDSDGEEQQNQNTSHRSIPEYNNETVYLGGPPTCSTPPPPYNNETVVLGGPLEDSQHNNTLKYDDYGVSPLRLHARFSGHTSTPKALKETGGFSSNSSMAPFLECNEYDNTLLNGHSPDVQFWLDDLRMSYDQEVMSTLQTKSIAQEAIKNLKITTSTVAKFIRQLQQKALRMQQCFERTERQLGGSENISLHEALSGSLHLLGNVAEFTHILERRSVFFAENRLERKRYEDYIDQIRMVHKDTRYSLENQHYINLESLLEDLQVLKRILLIAVRQVYEKLVRILIQSIENGRCDLMLKANINMVATLMNIDYDGFASLIDAFVQTEAVRTLLVVCLDNKSSSVRAQSLRALATICCAPDPIFQLGSCGGIEVIRDILQIGEPTKKSAQKEVKRSDLERREAVSLLTQITAAWHGPDHRVDGLRDCVETVVEGLTRLLVFTECPQTLLLCAAALNNLSRMEITSHYSIMSHETIFKLIDTMESRDEGINVFLYEQIVAMLYNMSLNKKCHSHLANGSIVNFITYAYQTEFYKIYSTRGESEAQQRCIKTILHTLTRLVQDSVLGMELLEQHNHMPSALFYSLSAPPRGQEFQRQQQLYHQQHLPLDISTSREISFLARRLDSHRQQEQSEFEPGQQHNELCHEERESKLKTQLQRQESYV</sequence>
<evidence type="ECO:0000313" key="3">
    <source>
        <dbReference type="EnsemblMetazoa" id="SCAU003769-PA"/>
    </source>
</evidence>
<feature type="compositionally biased region" description="Basic residues" evidence="1">
    <location>
        <begin position="270"/>
        <end position="279"/>
    </location>
</feature>
<evidence type="ECO:0000256" key="1">
    <source>
        <dbReference type="SAM" id="MobiDB-lite"/>
    </source>
</evidence>
<evidence type="ECO:0000313" key="4">
    <source>
        <dbReference type="Proteomes" id="UP000095300"/>
    </source>
</evidence>
<accession>A0A1I8P0R0</accession>
<keyword evidence="4" id="KW-1185">Reference proteome</keyword>
<dbReference type="GO" id="GO:0009786">
    <property type="term" value="P:regulation of asymmetric cell division"/>
    <property type="evidence" value="ECO:0007669"/>
    <property type="project" value="TreeGrafter"/>
</dbReference>
<dbReference type="InterPro" id="IPR016024">
    <property type="entry name" value="ARM-type_fold"/>
</dbReference>
<dbReference type="GO" id="GO:0045176">
    <property type="term" value="P:apical protein localization"/>
    <property type="evidence" value="ECO:0007669"/>
    <property type="project" value="TreeGrafter"/>
</dbReference>
<reference evidence="3" key="1">
    <citation type="submission" date="2020-05" db="UniProtKB">
        <authorList>
            <consortium name="EnsemblMetazoa"/>
        </authorList>
    </citation>
    <scope>IDENTIFICATION</scope>
    <source>
        <strain evidence="3">USDA</strain>
    </source>
</reference>
<proteinExistence type="predicted"/>
<evidence type="ECO:0000259" key="2">
    <source>
        <dbReference type="Pfam" id="PF19427"/>
    </source>
</evidence>
<dbReference type="EnsemblMetazoa" id="SCAU003769-RA">
    <property type="protein sequence ID" value="SCAU003769-PA"/>
    <property type="gene ID" value="SCAU003769"/>
</dbReference>
<dbReference type="CDD" id="cd21966">
    <property type="entry name" value="INSC_LBD"/>
    <property type="match status" value="1"/>
</dbReference>
<protein>
    <recommendedName>
        <fullName evidence="2">Protein inscuteable homologue C-terminal domain-containing protein</fullName>
    </recommendedName>
</protein>
<dbReference type="OrthoDB" id="5796379at2759"/>
<feature type="region of interest" description="Disordered" evidence="1">
    <location>
        <begin position="115"/>
        <end position="175"/>
    </location>
</feature>
<feature type="compositionally biased region" description="Low complexity" evidence="1">
    <location>
        <begin position="144"/>
        <end position="166"/>
    </location>
</feature>
<feature type="region of interest" description="Disordered" evidence="1">
    <location>
        <begin position="926"/>
        <end position="962"/>
    </location>
</feature>
<dbReference type="Proteomes" id="UP000095300">
    <property type="component" value="Unassembled WGS sequence"/>
</dbReference>
<feature type="region of interest" description="Disordered" evidence="1">
    <location>
        <begin position="249"/>
        <end position="328"/>
    </location>
</feature>
<dbReference type="VEuPathDB" id="VectorBase:SCAU003769"/>
<dbReference type="InterPro" id="IPR039921">
    <property type="entry name" value="Inscuteable"/>
</dbReference>
<feature type="compositionally biased region" description="Basic and acidic residues" evidence="1">
    <location>
        <begin position="941"/>
        <end position="951"/>
    </location>
</feature>
<gene>
    <name evidence="3" type="primary">106081167</name>
</gene>
<dbReference type="AlphaFoldDB" id="A0A1I8P0R0"/>
<organism evidence="3 4">
    <name type="scientific">Stomoxys calcitrans</name>
    <name type="common">Stable fly</name>
    <name type="synonym">Conops calcitrans</name>
    <dbReference type="NCBI Taxonomy" id="35570"/>
    <lineage>
        <taxon>Eukaryota</taxon>
        <taxon>Metazoa</taxon>
        <taxon>Ecdysozoa</taxon>
        <taxon>Arthropoda</taxon>
        <taxon>Hexapoda</taxon>
        <taxon>Insecta</taxon>
        <taxon>Pterygota</taxon>
        <taxon>Neoptera</taxon>
        <taxon>Endopterygota</taxon>
        <taxon>Diptera</taxon>
        <taxon>Brachycera</taxon>
        <taxon>Muscomorpha</taxon>
        <taxon>Muscoidea</taxon>
        <taxon>Muscidae</taxon>
        <taxon>Stomoxys</taxon>
    </lineage>
</organism>
<dbReference type="Gene3D" id="1.25.10.10">
    <property type="entry name" value="Leucine-rich Repeat Variant"/>
    <property type="match status" value="1"/>
</dbReference>
<feature type="region of interest" description="Disordered" evidence="1">
    <location>
        <begin position="204"/>
        <end position="228"/>
    </location>
</feature>
<dbReference type="STRING" id="35570.A0A1I8P0R0"/>
<dbReference type="GO" id="GO:0008093">
    <property type="term" value="F:cytoskeletal anchor activity"/>
    <property type="evidence" value="ECO:0007669"/>
    <property type="project" value="TreeGrafter"/>
</dbReference>
<dbReference type="InterPro" id="IPR038205">
    <property type="entry name" value="INSC_LBD_sf"/>
</dbReference>
<feature type="compositionally biased region" description="Polar residues" evidence="1">
    <location>
        <begin position="204"/>
        <end position="220"/>
    </location>
</feature>
<dbReference type="InterPro" id="IPR045789">
    <property type="entry name" value="Insc_C"/>
</dbReference>
<dbReference type="PANTHER" id="PTHR21386">
    <property type="entry name" value="INSCUTEABLE"/>
    <property type="match status" value="1"/>
</dbReference>
<feature type="compositionally biased region" description="Polar residues" evidence="1">
    <location>
        <begin position="310"/>
        <end position="327"/>
    </location>
</feature>
<dbReference type="SUPFAM" id="SSF48371">
    <property type="entry name" value="ARM repeat"/>
    <property type="match status" value="1"/>
</dbReference>
<dbReference type="GO" id="GO:0008356">
    <property type="term" value="P:asymmetric cell division"/>
    <property type="evidence" value="ECO:0007669"/>
    <property type="project" value="InterPro"/>
</dbReference>
<feature type="region of interest" description="Disordered" evidence="1">
    <location>
        <begin position="53"/>
        <end position="79"/>
    </location>
</feature>
<feature type="compositionally biased region" description="Polar residues" evidence="1">
    <location>
        <begin position="952"/>
        <end position="962"/>
    </location>
</feature>
<dbReference type="Gene3D" id="6.20.200.10">
    <property type="entry name" value="Inscuteable LGN-binding domain"/>
    <property type="match status" value="1"/>
</dbReference>